<evidence type="ECO:0000313" key="2">
    <source>
        <dbReference type="EMBL" id="RNA28925.1"/>
    </source>
</evidence>
<evidence type="ECO:0000256" key="1">
    <source>
        <dbReference type="SAM" id="MobiDB-lite"/>
    </source>
</evidence>
<gene>
    <name evidence="2" type="ORF">BpHYR1_004671</name>
</gene>
<reference evidence="2 3" key="1">
    <citation type="journal article" date="2018" name="Sci. Rep.">
        <title>Genomic signatures of local adaptation to the degree of environmental predictability in rotifers.</title>
        <authorList>
            <person name="Franch-Gras L."/>
            <person name="Hahn C."/>
            <person name="Garcia-Roger E.M."/>
            <person name="Carmona M.J."/>
            <person name="Serra M."/>
            <person name="Gomez A."/>
        </authorList>
    </citation>
    <scope>NUCLEOTIDE SEQUENCE [LARGE SCALE GENOMIC DNA]</scope>
    <source>
        <strain evidence="2">HYR1</strain>
    </source>
</reference>
<feature type="region of interest" description="Disordered" evidence="1">
    <location>
        <begin position="167"/>
        <end position="264"/>
    </location>
</feature>
<feature type="compositionally biased region" description="Acidic residues" evidence="1">
    <location>
        <begin position="217"/>
        <end position="229"/>
    </location>
</feature>
<dbReference type="AlphaFoldDB" id="A0A3M7RZY9"/>
<keyword evidence="3" id="KW-1185">Reference proteome</keyword>
<feature type="compositionally biased region" description="Polar residues" evidence="1">
    <location>
        <begin position="244"/>
        <end position="256"/>
    </location>
</feature>
<organism evidence="2 3">
    <name type="scientific">Brachionus plicatilis</name>
    <name type="common">Marine rotifer</name>
    <name type="synonym">Brachionus muelleri</name>
    <dbReference type="NCBI Taxonomy" id="10195"/>
    <lineage>
        <taxon>Eukaryota</taxon>
        <taxon>Metazoa</taxon>
        <taxon>Spiralia</taxon>
        <taxon>Gnathifera</taxon>
        <taxon>Rotifera</taxon>
        <taxon>Eurotatoria</taxon>
        <taxon>Monogononta</taxon>
        <taxon>Pseudotrocha</taxon>
        <taxon>Ploima</taxon>
        <taxon>Brachionidae</taxon>
        <taxon>Brachionus</taxon>
    </lineage>
</organism>
<accession>A0A3M7RZY9</accession>
<evidence type="ECO:0000313" key="3">
    <source>
        <dbReference type="Proteomes" id="UP000276133"/>
    </source>
</evidence>
<dbReference type="Proteomes" id="UP000276133">
    <property type="component" value="Unassembled WGS sequence"/>
</dbReference>
<protein>
    <submittedName>
        <fullName evidence="2">Uncharacterized protein</fullName>
    </submittedName>
</protein>
<feature type="compositionally biased region" description="Basic and acidic residues" evidence="1">
    <location>
        <begin position="178"/>
        <end position="197"/>
    </location>
</feature>
<sequence length="609" mass="70106">MDLEEFKKRGWAVFSRLVDAYIDKLHKRFQSNPSQSIDFLRNSVMIDLMIQIVRSGNKETIQNLWQDPRIQQYFQLEAEDITKLAIDTITGEYQQTPNRANRMIAGLVPHDQLEEYDLTHGSRFTELNAGRYEEFRKEKAQLEADFAVYEHYLKELHVKYKIEDQERKTPAEHVLPIDNKENLPIKESADNNNDRQILKPNKKHKPEEEKPEQQLIQDEEEPEQIEPDQEANSSEEPPEMQVDVQATSRAGTSSGAQGHHGTFIGTTTRHVPFEKTRYEREVIKCHNRRDEIHYFGMSNFLTDFDYSPPAVGSVDVGTGAQARKTGLIWTTGTVTAIYAPFGTANHNSFSPLVKAQPIILEDFKKITLGDIHVEIEIHTNKGSFLDNEVFLTRWASATTPQLNQTHFREQKRDLTWSPKYFVHRDVYGEYSTLNGLIPEDNEYEASVITETKPSRKLQSIRQRDHCSDIVSNRWSFTRKIQSGGPYYLTPEKLWDLRNDSVSNLINEIEGQSADSSGNLNKWPEYFNFLFAPLNAHLAQGKVDGGTAASRGVVLTPNFHCELHIKTTATWLCMDRKTDSETIGLKVKTDPYYAINNKLRAEEIQYLNTY</sequence>
<name>A0A3M7RZY9_BRAPC</name>
<dbReference type="EMBL" id="REGN01002309">
    <property type="protein sequence ID" value="RNA28925.1"/>
    <property type="molecule type" value="Genomic_DNA"/>
</dbReference>
<comment type="caution">
    <text evidence="2">The sequence shown here is derived from an EMBL/GenBank/DDBJ whole genome shotgun (WGS) entry which is preliminary data.</text>
</comment>
<proteinExistence type="predicted"/>